<dbReference type="InterPro" id="IPR029044">
    <property type="entry name" value="Nucleotide-diphossugar_trans"/>
</dbReference>
<organism evidence="2 3">
    <name type="scientific">Nitrospira tepida</name>
    <dbReference type="NCBI Taxonomy" id="2973512"/>
    <lineage>
        <taxon>Bacteria</taxon>
        <taxon>Pseudomonadati</taxon>
        <taxon>Nitrospirota</taxon>
        <taxon>Nitrospiria</taxon>
        <taxon>Nitrospirales</taxon>
        <taxon>Nitrospiraceae</taxon>
        <taxon>Nitrospira</taxon>
    </lineage>
</organism>
<dbReference type="PANTHER" id="PTHR43179:SF7">
    <property type="entry name" value="RHAMNOSYLTRANSFERASE WBBL"/>
    <property type="match status" value="1"/>
</dbReference>
<dbReference type="InterPro" id="IPR001173">
    <property type="entry name" value="Glyco_trans_2-like"/>
</dbReference>
<evidence type="ECO:0000313" key="2">
    <source>
        <dbReference type="EMBL" id="CAI4032656.1"/>
    </source>
</evidence>
<reference evidence="2" key="1">
    <citation type="submission" date="2022-10" db="EMBL/GenBank/DDBJ databases">
        <authorList>
            <person name="Koch H."/>
        </authorList>
    </citation>
    <scope>NUCLEOTIDE SEQUENCE</scope>
    <source>
        <strain evidence="2">DNF</strain>
    </source>
</reference>
<proteinExistence type="predicted"/>
<dbReference type="SUPFAM" id="SSF53448">
    <property type="entry name" value="Nucleotide-diphospho-sugar transferases"/>
    <property type="match status" value="1"/>
</dbReference>
<dbReference type="EMBL" id="OX365700">
    <property type="protein sequence ID" value="CAI4032656.1"/>
    <property type="molecule type" value="Genomic_DNA"/>
</dbReference>
<dbReference type="Gene3D" id="3.90.550.10">
    <property type="entry name" value="Spore Coat Polysaccharide Biosynthesis Protein SpsA, Chain A"/>
    <property type="match status" value="1"/>
</dbReference>
<dbReference type="RefSeq" id="WP_289269378.1">
    <property type="nucleotide sequence ID" value="NZ_OX365700.1"/>
</dbReference>
<feature type="domain" description="Glycosyltransferase 2-like" evidence="1">
    <location>
        <begin position="9"/>
        <end position="135"/>
    </location>
</feature>
<evidence type="ECO:0000259" key="1">
    <source>
        <dbReference type="Pfam" id="PF00535"/>
    </source>
</evidence>
<keyword evidence="3" id="KW-1185">Reference proteome</keyword>
<name>A0AA86T6Q8_9BACT</name>
<evidence type="ECO:0000313" key="3">
    <source>
        <dbReference type="Proteomes" id="UP001179121"/>
    </source>
</evidence>
<protein>
    <submittedName>
        <fullName evidence="2">Glycosyltransferase family 2 protein</fullName>
    </submittedName>
</protein>
<dbReference type="CDD" id="cd04186">
    <property type="entry name" value="GT_2_like_c"/>
    <property type="match status" value="1"/>
</dbReference>
<dbReference type="PANTHER" id="PTHR43179">
    <property type="entry name" value="RHAMNOSYLTRANSFERASE WBBL"/>
    <property type="match status" value="1"/>
</dbReference>
<accession>A0AA86T6Q8</accession>
<dbReference type="Proteomes" id="UP001179121">
    <property type="component" value="Chromosome"/>
</dbReference>
<sequence length="283" mass="31989">MTGAPVDLTIIIVNYNSRKDLERCLQSIEEAGLSCPHEIVVVDNASHDGSQSSVRDAYRKVRLLASSTNLGFGRAVNEAFRQTVGAYVLVLNPDIVVRPDSIERLHRYMASHQDVALCAPKLLNEDGTLQYSCRTDYSLGVYLFRRTPLGRWLPGHRIISDHLMTSWDHAAPRDVDWVLGAAFMLRRSAFQDSLVMDERFFLYFEDVDLCLRLRRAGWRVVYNPESVMVHAHQRASAGGLLSRAKVEHLKSWLKFEWKHRVAGRLSGPPDQGIVRYGGAGFHA</sequence>
<gene>
    <name evidence="2" type="ORF">DNFV4_03086</name>
</gene>
<dbReference type="KEGG" id="nti:DNFV4_03086"/>
<dbReference type="Pfam" id="PF00535">
    <property type="entry name" value="Glycos_transf_2"/>
    <property type="match status" value="1"/>
</dbReference>
<dbReference type="AlphaFoldDB" id="A0AA86T6Q8"/>